<reference evidence="9 10" key="1">
    <citation type="submission" date="2025-04" db="UniProtKB">
        <authorList>
            <consortium name="RefSeq"/>
        </authorList>
    </citation>
    <scope>IDENTIFICATION</scope>
</reference>
<dbReference type="InterPro" id="IPR001084">
    <property type="entry name" value="MAP_tubulin-bd_rpt"/>
</dbReference>
<feature type="region of interest" description="Disordered" evidence="7">
    <location>
        <begin position="1"/>
        <end position="253"/>
    </location>
</feature>
<accession>A0A1S4EA97</accession>
<feature type="compositionally biased region" description="Polar residues" evidence="7">
    <location>
        <begin position="79"/>
        <end position="91"/>
    </location>
</feature>
<keyword evidence="5 6" id="KW-0206">Cytoskeleton</keyword>
<feature type="compositionally biased region" description="Low complexity" evidence="7">
    <location>
        <begin position="594"/>
        <end position="610"/>
    </location>
</feature>
<dbReference type="CTD" id="326116"/>
<dbReference type="PaxDb" id="121845-A0A1S4EA97"/>
<evidence type="ECO:0000313" key="9">
    <source>
        <dbReference type="RefSeq" id="XP_017299057.2"/>
    </source>
</evidence>
<dbReference type="RefSeq" id="XP_026678527.1">
    <property type="nucleotide sequence ID" value="XM_026822726.1"/>
</dbReference>
<evidence type="ECO:0000313" key="8">
    <source>
        <dbReference type="Proteomes" id="UP000079169"/>
    </source>
</evidence>
<feature type="compositionally biased region" description="Low complexity" evidence="7">
    <location>
        <begin position="836"/>
        <end position="850"/>
    </location>
</feature>
<gene>
    <name evidence="9 10" type="primary">LOC103508001</name>
</gene>
<dbReference type="AlphaFoldDB" id="A0A1S4EA97"/>
<feature type="compositionally biased region" description="Basic and acidic residues" evidence="7">
    <location>
        <begin position="797"/>
        <end position="822"/>
    </location>
</feature>
<feature type="region of interest" description="Disordered" evidence="7">
    <location>
        <begin position="788"/>
        <end position="857"/>
    </location>
</feature>
<keyword evidence="6" id="KW-0493">Microtubule</keyword>
<dbReference type="GO" id="GO:0043005">
    <property type="term" value="C:neuron projection"/>
    <property type="evidence" value="ECO:0007669"/>
    <property type="project" value="TreeGrafter"/>
</dbReference>
<feature type="compositionally biased region" description="Basic and acidic residues" evidence="7">
    <location>
        <begin position="725"/>
        <end position="753"/>
    </location>
</feature>
<feature type="compositionally biased region" description="Polar residues" evidence="7">
    <location>
        <begin position="825"/>
        <end position="835"/>
    </location>
</feature>
<dbReference type="GeneID" id="103508001"/>
<dbReference type="PROSITE" id="PS00229">
    <property type="entry name" value="TAU_MAP_1"/>
    <property type="match status" value="2"/>
</dbReference>
<dbReference type="Pfam" id="PF00418">
    <property type="entry name" value="Tubulin-binding"/>
    <property type="match status" value="4"/>
</dbReference>
<dbReference type="PANTHER" id="PTHR11501">
    <property type="entry name" value="MICROTUBULE-ASSOCIATED PROTEIN"/>
    <property type="match status" value="1"/>
</dbReference>
<feature type="compositionally biased region" description="Polar residues" evidence="7">
    <location>
        <begin position="404"/>
        <end position="414"/>
    </location>
</feature>
<feature type="compositionally biased region" description="Polar residues" evidence="7">
    <location>
        <begin position="150"/>
        <end position="170"/>
    </location>
</feature>
<evidence type="ECO:0000256" key="4">
    <source>
        <dbReference type="ARBA" id="ARBA00022737"/>
    </source>
</evidence>
<keyword evidence="2 6" id="KW-0963">Cytoplasm</keyword>
<dbReference type="PANTHER" id="PTHR11501:SF18">
    <property type="entry name" value="MICROTUBULE-ASSOCIATED PROTEIN"/>
    <property type="match status" value="1"/>
</dbReference>
<organism evidence="8 9">
    <name type="scientific">Diaphorina citri</name>
    <name type="common">Asian citrus psyllid</name>
    <dbReference type="NCBI Taxonomy" id="121845"/>
    <lineage>
        <taxon>Eukaryota</taxon>
        <taxon>Metazoa</taxon>
        <taxon>Ecdysozoa</taxon>
        <taxon>Arthropoda</taxon>
        <taxon>Hexapoda</taxon>
        <taxon>Insecta</taxon>
        <taxon>Pterygota</taxon>
        <taxon>Neoptera</taxon>
        <taxon>Paraneoptera</taxon>
        <taxon>Hemiptera</taxon>
        <taxon>Sternorrhyncha</taxon>
        <taxon>Psylloidea</taxon>
        <taxon>Psyllidae</taxon>
        <taxon>Diaphorininae</taxon>
        <taxon>Diaphorina</taxon>
    </lineage>
</organism>
<evidence type="ECO:0000256" key="7">
    <source>
        <dbReference type="SAM" id="MobiDB-lite"/>
    </source>
</evidence>
<dbReference type="PROSITE" id="PS51491">
    <property type="entry name" value="TAU_MAP_2"/>
    <property type="match status" value="4"/>
</dbReference>
<dbReference type="KEGG" id="dci:103508001"/>
<dbReference type="STRING" id="121845.A0A1S4EA97"/>
<dbReference type="RefSeq" id="XP_017299057.2">
    <property type="nucleotide sequence ID" value="XM_017443568.2"/>
</dbReference>
<evidence type="ECO:0000256" key="1">
    <source>
        <dbReference type="ARBA" id="ARBA00004245"/>
    </source>
</evidence>
<evidence type="ECO:0000256" key="6">
    <source>
        <dbReference type="RuleBase" id="RU000686"/>
    </source>
</evidence>
<comment type="subcellular location">
    <subcellularLocation>
        <location evidence="1 6">Cytoplasm</location>
        <location evidence="1 6">Cytoskeleton</location>
    </subcellularLocation>
</comment>
<feature type="compositionally biased region" description="Polar residues" evidence="7">
    <location>
        <begin position="186"/>
        <end position="208"/>
    </location>
</feature>
<feature type="compositionally biased region" description="Low complexity" evidence="7">
    <location>
        <begin position="415"/>
        <end position="426"/>
    </location>
</feature>
<dbReference type="Proteomes" id="UP000079169">
    <property type="component" value="Unplaced"/>
</dbReference>
<name>A0A1S4EA97_DIACI</name>
<dbReference type="GO" id="GO:0008017">
    <property type="term" value="F:microtubule binding"/>
    <property type="evidence" value="ECO:0007669"/>
    <property type="project" value="InterPro"/>
</dbReference>
<evidence type="ECO:0000256" key="3">
    <source>
        <dbReference type="ARBA" id="ARBA00022553"/>
    </source>
</evidence>
<sequence length="857" mass="95517">MEAEDYTPKLVNGGEPRDTNESVYPTKLVASQESKFQSNPSNFDSTQSSQNQYYTPNNQSSFSNPPPVQTGNYLPRAPQQFNNQPYSQQFQPRAPQQGPVLRRTDSRSYIPPQQQGSPGPGPPQQRLPLNFQPQNWNRPLRPPIRPDQQYRPQAPNSEQYRPQQVNQNGDQYRPPDGSTYRPPDPNRNSLNSNEQFRPSQDQNRQGDYSTIDRRPSDSYNPSQSGQYYQQNQPQQLTPNQQYPPGQRPPFIRKPSPWALVKEKLPPQIHGNRFPFPLRTPTPPDNMSQNRSPSADQRPQQSPGSQAPTANNAQTPTTPQPTTPSSQMERTTLNFSMNDMPPRQIPPNVRPIRPLMRMDSRMMSPNDPNFRMPMRPGMMPNENRGRDSPGGQPLPPGMRMPNYPENPNYQRQGMNSSQPSSTTSSTPKSHRSSIDEDEDVSGRRDLPSRPPSAGGNSIDPRILQEKRPPNQKVFDPNFKMDDLQNGRNMLRPEMVRMNTPPLSELQRDAMPPYENARRFGDSPVTNKPNRPTELKFQDVPNNLAQSPSTPMTPSGDLRRHSSMRQSKRNFGKDGDNDSGVDENTQSKDSRSAGHLRSPLKSPSSRLPSRKLTPTRSPMTPKSPDGSTTSERKKLPMNKIQVGAAPSPNLKKVTSKIGSLQNAHYKPGGGKVKIENRKLEWKAEPRIAAKNDEYVPGGGDKKIEVVKLNWNAKPKVGSLDNATHKPGGGDKKIESVKLDFKDKAKPKVGSKDNLKHSPGGGTVKTSASTPDGDVSFVSNKIEEQKLDIKAQSKIGSLDNVKHKPGGGEKKIFDDKDYLKQKAAGDSKPTSEVPSENQSPAHSLSLSSAHSPSPTMHQDS</sequence>
<proteinExistence type="predicted"/>
<feature type="region of interest" description="Disordered" evidence="7">
    <location>
        <begin position="265"/>
        <end position="327"/>
    </location>
</feature>
<keyword evidence="3" id="KW-0597">Phosphoprotein</keyword>
<dbReference type="GO" id="GO:0031175">
    <property type="term" value="P:neuron projection development"/>
    <property type="evidence" value="ECO:0007669"/>
    <property type="project" value="TreeGrafter"/>
</dbReference>
<feature type="compositionally biased region" description="Basic residues" evidence="7">
    <location>
        <begin position="559"/>
        <end position="568"/>
    </location>
</feature>
<protein>
    <recommendedName>
        <fullName evidence="6">Microtubule-associated protein</fullName>
    </recommendedName>
</protein>
<feature type="region of interest" description="Disordered" evidence="7">
    <location>
        <begin position="358"/>
        <end position="671"/>
    </location>
</feature>
<feature type="compositionally biased region" description="Polar residues" evidence="7">
    <location>
        <begin position="612"/>
        <end position="627"/>
    </location>
</feature>
<feature type="compositionally biased region" description="Polar residues" evidence="7">
    <location>
        <begin position="284"/>
        <end position="304"/>
    </location>
</feature>
<dbReference type="GO" id="GO:0000226">
    <property type="term" value="P:microtubule cytoskeleton organization"/>
    <property type="evidence" value="ECO:0007669"/>
    <property type="project" value="TreeGrafter"/>
</dbReference>
<feature type="compositionally biased region" description="Polar residues" evidence="7">
    <location>
        <begin position="538"/>
        <end position="551"/>
    </location>
</feature>
<feature type="region of interest" description="Disordered" evidence="7">
    <location>
        <begin position="713"/>
        <end position="776"/>
    </location>
</feature>
<keyword evidence="8" id="KW-1185">Reference proteome</keyword>
<feature type="compositionally biased region" description="Polar residues" evidence="7">
    <location>
        <begin position="29"/>
        <end position="55"/>
    </location>
</feature>
<keyword evidence="4" id="KW-0677">Repeat</keyword>
<dbReference type="GO" id="GO:0005874">
    <property type="term" value="C:microtubule"/>
    <property type="evidence" value="ECO:0007669"/>
    <property type="project" value="UniProtKB-KW"/>
</dbReference>
<evidence type="ECO:0000313" key="10">
    <source>
        <dbReference type="RefSeq" id="XP_026678527.1"/>
    </source>
</evidence>
<dbReference type="InterPro" id="IPR027324">
    <property type="entry name" value="MAP2/MAP4/Tau"/>
</dbReference>
<evidence type="ECO:0000256" key="2">
    <source>
        <dbReference type="ARBA" id="ARBA00022490"/>
    </source>
</evidence>
<evidence type="ECO:0000256" key="5">
    <source>
        <dbReference type="ARBA" id="ARBA00023212"/>
    </source>
</evidence>
<feature type="compositionally biased region" description="Low complexity" evidence="7">
    <location>
        <begin position="305"/>
        <end position="316"/>
    </location>
</feature>
<feature type="compositionally biased region" description="Low complexity" evidence="7">
    <location>
        <begin position="218"/>
        <end position="244"/>
    </location>
</feature>